<dbReference type="EMBL" id="CAKXYY010000004">
    <property type="protein sequence ID" value="CAH2351563.1"/>
    <property type="molecule type" value="Genomic_DNA"/>
</dbReference>
<dbReference type="PANTHER" id="PTHR35184:SF1">
    <property type="entry name" value="INTEGRAL MEMBRANE PROTEIN"/>
    <property type="match status" value="1"/>
</dbReference>
<dbReference type="Pfam" id="PF11309">
    <property type="entry name" value="DUF3112"/>
    <property type="match status" value="1"/>
</dbReference>
<accession>A0A9P0QN23</accession>
<keyword evidence="2" id="KW-0472">Membrane</keyword>
<feature type="transmembrane region" description="Helical" evidence="2">
    <location>
        <begin position="131"/>
        <end position="154"/>
    </location>
</feature>
<evidence type="ECO:0000313" key="3">
    <source>
        <dbReference type="EMBL" id="CAH2351563.1"/>
    </source>
</evidence>
<proteinExistence type="predicted"/>
<feature type="transmembrane region" description="Helical" evidence="2">
    <location>
        <begin position="352"/>
        <end position="371"/>
    </location>
</feature>
<feature type="compositionally biased region" description="Basic and acidic residues" evidence="1">
    <location>
        <begin position="411"/>
        <end position="436"/>
    </location>
</feature>
<dbReference type="Proteomes" id="UP000837801">
    <property type="component" value="Unassembled WGS sequence"/>
</dbReference>
<sequence length="436" mass="49872">MPSNYTASHGLMQVLYALNNDPAEGTGILLLLLQAKNMLGTEIPTVLVDYAVNVQINLFGDYPTKKDIVPSAIFAAVFGVFMLAHLFVFIANAKRGHYFYLSFAWIFYNLLAFLGWVFRAIWSRDITSIKIGIAGSVFLVLSTICLVSFNLILAQRIFTWRHPVGGSRNLFWNTMFTFYGFVMGFIAMTIVASVVPYLYFLSPKVFRRYVVCVKVASIMIVLYSVTSLCLIGLSYLFQPTKKDENLYTYQPWWIKSFNPMYYVEHGAPQRAEETFMKRNHNHRHAVRVIAATRHHHNMVEGLTNERGDLKHNGSLAILTVTTVFILVGTISRCIACFQARMRRDQTSVCDSILMYICWGVLETLINILYLVGRVDLRFYRPDRLPAKIRAIITAQQTVNVSDFEDSDDEYERSSDNEANDRKKSELSDDSASEFRF</sequence>
<feature type="transmembrane region" description="Helical" evidence="2">
    <location>
        <begin position="98"/>
        <end position="119"/>
    </location>
</feature>
<feature type="region of interest" description="Disordered" evidence="1">
    <location>
        <begin position="402"/>
        <end position="436"/>
    </location>
</feature>
<dbReference type="InterPro" id="IPR021460">
    <property type="entry name" value="DUF3112"/>
</dbReference>
<keyword evidence="4" id="KW-1185">Reference proteome</keyword>
<dbReference type="OrthoDB" id="3357002at2759"/>
<gene>
    <name evidence="3" type="ORF">CLIB1423_04S00848</name>
</gene>
<evidence type="ECO:0000256" key="1">
    <source>
        <dbReference type="SAM" id="MobiDB-lite"/>
    </source>
</evidence>
<evidence type="ECO:0000256" key="2">
    <source>
        <dbReference type="SAM" id="Phobius"/>
    </source>
</evidence>
<name>A0A9P0QN23_9ASCO</name>
<organism evidence="3 4">
    <name type="scientific">[Candida] railenensis</name>
    <dbReference type="NCBI Taxonomy" id="45579"/>
    <lineage>
        <taxon>Eukaryota</taxon>
        <taxon>Fungi</taxon>
        <taxon>Dikarya</taxon>
        <taxon>Ascomycota</taxon>
        <taxon>Saccharomycotina</taxon>
        <taxon>Pichiomycetes</taxon>
        <taxon>Debaryomycetaceae</taxon>
        <taxon>Kurtzmaniella</taxon>
    </lineage>
</organism>
<dbReference type="AlphaFoldDB" id="A0A9P0QN23"/>
<reference evidence="3" key="1">
    <citation type="submission" date="2022-03" db="EMBL/GenBank/DDBJ databases">
        <authorList>
            <person name="Legras J.-L."/>
            <person name="Devillers H."/>
            <person name="Grondin C."/>
        </authorList>
    </citation>
    <scope>NUCLEOTIDE SEQUENCE</scope>
    <source>
        <strain evidence="3">CLIB 1423</strain>
    </source>
</reference>
<dbReference type="PANTHER" id="PTHR35184">
    <property type="entry name" value="YALI0C10208P"/>
    <property type="match status" value="1"/>
</dbReference>
<evidence type="ECO:0000313" key="4">
    <source>
        <dbReference type="Proteomes" id="UP000837801"/>
    </source>
</evidence>
<protein>
    <submittedName>
        <fullName evidence="3">Uncharacterized protein</fullName>
    </submittedName>
</protein>
<feature type="transmembrane region" description="Helical" evidence="2">
    <location>
        <begin position="215"/>
        <end position="237"/>
    </location>
</feature>
<feature type="transmembrane region" description="Helical" evidence="2">
    <location>
        <begin position="315"/>
        <end position="340"/>
    </location>
</feature>
<feature type="transmembrane region" description="Helical" evidence="2">
    <location>
        <begin position="68"/>
        <end position="91"/>
    </location>
</feature>
<keyword evidence="2" id="KW-1133">Transmembrane helix</keyword>
<feature type="transmembrane region" description="Helical" evidence="2">
    <location>
        <begin position="175"/>
        <end position="200"/>
    </location>
</feature>
<comment type="caution">
    <text evidence="3">The sequence shown here is derived from an EMBL/GenBank/DDBJ whole genome shotgun (WGS) entry which is preliminary data.</text>
</comment>
<keyword evidence="2" id="KW-0812">Transmembrane</keyword>